<gene>
    <name evidence="1" type="ORF">KSMBR1_3431</name>
</gene>
<protein>
    <submittedName>
        <fullName evidence="1">Uncharacterized protein</fullName>
    </submittedName>
</protein>
<proteinExistence type="predicted"/>
<evidence type="ECO:0000313" key="2">
    <source>
        <dbReference type="Proteomes" id="UP000221734"/>
    </source>
</evidence>
<organism evidence="1 2">
    <name type="scientific">Kuenenia stuttgartiensis</name>
    <dbReference type="NCBI Taxonomy" id="174633"/>
    <lineage>
        <taxon>Bacteria</taxon>
        <taxon>Pseudomonadati</taxon>
        <taxon>Planctomycetota</taxon>
        <taxon>Candidatus Brocadiia</taxon>
        <taxon>Candidatus Brocadiales</taxon>
        <taxon>Candidatus Brocadiaceae</taxon>
        <taxon>Candidatus Kuenenia</taxon>
    </lineage>
</organism>
<name>A0A2C9CJT4_KUEST</name>
<dbReference type="Proteomes" id="UP000221734">
    <property type="component" value="Chromosome Kuenenia_stuttgartiensis_MBR1"/>
</dbReference>
<dbReference type="RefSeq" id="WP_157820693.1">
    <property type="nucleotide sequence ID" value="NZ_OCTL01000024.1"/>
</dbReference>
<sequence>MKRNSLDELVDIVKAIGKIYDDEGMRIEVDFDPNDGIILVKYQSATSEQKTYVINSRNKTVSGIDTTKFWLPDYSREQKASKKLLHFLQANGYSPSNIHYKKNQDRK</sequence>
<dbReference type="KEGG" id="kst:KSMBR1_3431"/>
<dbReference type="OrthoDB" id="9857221at2"/>
<reference evidence="2" key="1">
    <citation type="submission" date="2017-10" db="EMBL/GenBank/DDBJ databases">
        <authorList>
            <person name="Frank J."/>
        </authorList>
    </citation>
    <scope>NUCLEOTIDE SEQUENCE [LARGE SCALE GENOMIC DNA]</scope>
</reference>
<keyword evidence="2" id="KW-1185">Reference proteome</keyword>
<dbReference type="AlphaFoldDB" id="A0A2C9CJT4"/>
<evidence type="ECO:0000313" key="1">
    <source>
        <dbReference type="EMBL" id="SOH05905.1"/>
    </source>
</evidence>
<dbReference type="EMBL" id="LT934425">
    <property type="protein sequence ID" value="SOH05905.1"/>
    <property type="molecule type" value="Genomic_DNA"/>
</dbReference>
<accession>A0A2C9CJT4</accession>